<keyword evidence="4" id="KW-1003">Cell membrane</keyword>
<keyword evidence="14" id="KW-1185">Reference proteome</keyword>
<comment type="subcellular location">
    <subcellularLocation>
        <location evidence="1">Cell inner membrane</location>
        <topology evidence="1">Single-pass membrane protein</topology>
        <orientation evidence="1">Periplasmic side</orientation>
    </subcellularLocation>
</comment>
<dbReference type="RefSeq" id="WP_115858142.1">
    <property type="nucleotide sequence ID" value="NZ_QTSU01000001.1"/>
</dbReference>
<keyword evidence="7" id="KW-0653">Protein transport</keyword>
<accession>A0A371K4B7</accession>
<keyword evidence="6" id="KW-0812">Transmembrane</keyword>
<evidence type="ECO:0000313" key="14">
    <source>
        <dbReference type="Proteomes" id="UP000264492"/>
    </source>
</evidence>
<dbReference type="PROSITE" id="PS52015">
    <property type="entry name" value="TONB_CTD"/>
    <property type="match status" value="1"/>
</dbReference>
<sequence length="260" mass="28526">MQLRSTRRVRPALALALTLLSLGAYAQDPPAPPPPPPPPDWDGSPPPAPRVVDPNLLQRDPSIKRPMRVRYPQAEACMGISGTVVLVLTVGEQGQVQQVQIERSSRNRTLDRAAMNSAREMEFSPEIFNGKPVVSRSRLPVEFALPDAPLQSCKYVRLALVDAQGADQPTPAAGQPLRAKIGLYVPARLELRAGLRRDVAQSNGGVLPIVHEEILNLERPERAELSSIDFVTPQPLTAGSYVLEIRVDGELRNTQRIKVR</sequence>
<keyword evidence="9" id="KW-0472">Membrane</keyword>
<dbReference type="GO" id="GO:0015031">
    <property type="term" value="P:protein transport"/>
    <property type="evidence" value="ECO:0007669"/>
    <property type="project" value="UniProtKB-KW"/>
</dbReference>
<feature type="compositionally biased region" description="Pro residues" evidence="10">
    <location>
        <begin position="29"/>
        <end position="49"/>
    </location>
</feature>
<feature type="domain" description="TonB C-terminal" evidence="12">
    <location>
        <begin position="56"/>
        <end position="152"/>
    </location>
</feature>
<dbReference type="InterPro" id="IPR037682">
    <property type="entry name" value="TonB_C"/>
</dbReference>
<keyword evidence="5" id="KW-0997">Cell inner membrane</keyword>
<dbReference type="OrthoDB" id="6028254at2"/>
<dbReference type="PANTHER" id="PTHR33446:SF2">
    <property type="entry name" value="PROTEIN TONB"/>
    <property type="match status" value="1"/>
</dbReference>
<evidence type="ECO:0000256" key="2">
    <source>
        <dbReference type="ARBA" id="ARBA00006555"/>
    </source>
</evidence>
<evidence type="ECO:0000256" key="10">
    <source>
        <dbReference type="SAM" id="MobiDB-lite"/>
    </source>
</evidence>
<name>A0A371K4B7_9GAMM</name>
<organism evidence="13 14">
    <name type="scientific">Lysobacter silvisoli</name>
    <dbReference type="NCBI Taxonomy" id="2293254"/>
    <lineage>
        <taxon>Bacteria</taxon>
        <taxon>Pseudomonadati</taxon>
        <taxon>Pseudomonadota</taxon>
        <taxon>Gammaproteobacteria</taxon>
        <taxon>Lysobacterales</taxon>
        <taxon>Lysobacteraceae</taxon>
        <taxon>Lysobacter</taxon>
    </lineage>
</organism>
<dbReference type="GO" id="GO:0098797">
    <property type="term" value="C:plasma membrane protein complex"/>
    <property type="evidence" value="ECO:0007669"/>
    <property type="project" value="TreeGrafter"/>
</dbReference>
<dbReference type="InterPro" id="IPR051045">
    <property type="entry name" value="TonB-dependent_transducer"/>
</dbReference>
<dbReference type="AlphaFoldDB" id="A0A371K4B7"/>
<dbReference type="Gene3D" id="3.30.1150.10">
    <property type="match status" value="1"/>
</dbReference>
<evidence type="ECO:0000259" key="12">
    <source>
        <dbReference type="PROSITE" id="PS52015"/>
    </source>
</evidence>
<dbReference type="GO" id="GO:0055085">
    <property type="term" value="P:transmembrane transport"/>
    <property type="evidence" value="ECO:0007669"/>
    <property type="project" value="InterPro"/>
</dbReference>
<gene>
    <name evidence="13" type="ORF">DX914_06150</name>
</gene>
<keyword evidence="11" id="KW-0732">Signal</keyword>
<dbReference type="NCBIfam" id="TIGR01352">
    <property type="entry name" value="tonB_Cterm"/>
    <property type="match status" value="1"/>
</dbReference>
<feature type="signal peptide" evidence="11">
    <location>
        <begin position="1"/>
        <end position="26"/>
    </location>
</feature>
<evidence type="ECO:0000256" key="4">
    <source>
        <dbReference type="ARBA" id="ARBA00022475"/>
    </source>
</evidence>
<dbReference type="Proteomes" id="UP000264492">
    <property type="component" value="Unassembled WGS sequence"/>
</dbReference>
<comment type="caution">
    <text evidence="13">The sequence shown here is derived from an EMBL/GenBank/DDBJ whole genome shotgun (WGS) entry which is preliminary data.</text>
</comment>
<evidence type="ECO:0000256" key="9">
    <source>
        <dbReference type="ARBA" id="ARBA00023136"/>
    </source>
</evidence>
<keyword evidence="8" id="KW-1133">Transmembrane helix</keyword>
<comment type="similarity">
    <text evidence="2">Belongs to the TonB family.</text>
</comment>
<evidence type="ECO:0000256" key="11">
    <source>
        <dbReference type="SAM" id="SignalP"/>
    </source>
</evidence>
<dbReference type="PANTHER" id="PTHR33446">
    <property type="entry name" value="PROTEIN TONB-RELATED"/>
    <property type="match status" value="1"/>
</dbReference>
<protein>
    <submittedName>
        <fullName evidence="13">TonB family protein</fullName>
    </submittedName>
</protein>
<evidence type="ECO:0000256" key="6">
    <source>
        <dbReference type="ARBA" id="ARBA00022692"/>
    </source>
</evidence>
<feature type="region of interest" description="Disordered" evidence="10">
    <location>
        <begin position="25"/>
        <end position="64"/>
    </location>
</feature>
<dbReference type="SUPFAM" id="SSF74653">
    <property type="entry name" value="TolA/TonB C-terminal domain"/>
    <property type="match status" value="1"/>
</dbReference>
<evidence type="ECO:0000256" key="5">
    <source>
        <dbReference type="ARBA" id="ARBA00022519"/>
    </source>
</evidence>
<proteinExistence type="inferred from homology"/>
<dbReference type="EMBL" id="QTSU01000001">
    <property type="protein sequence ID" value="RDZ28704.1"/>
    <property type="molecule type" value="Genomic_DNA"/>
</dbReference>
<evidence type="ECO:0000313" key="13">
    <source>
        <dbReference type="EMBL" id="RDZ28704.1"/>
    </source>
</evidence>
<evidence type="ECO:0000256" key="1">
    <source>
        <dbReference type="ARBA" id="ARBA00004383"/>
    </source>
</evidence>
<evidence type="ECO:0000256" key="3">
    <source>
        <dbReference type="ARBA" id="ARBA00022448"/>
    </source>
</evidence>
<reference evidence="13 14" key="1">
    <citation type="submission" date="2018-08" db="EMBL/GenBank/DDBJ databases">
        <title>Lysobacter sp. zong2l5, whole genome shotgun sequence.</title>
        <authorList>
            <person name="Zhang X."/>
            <person name="Feng G."/>
            <person name="Zhu H."/>
        </authorList>
    </citation>
    <scope>NUCLEOTIDE SEQUENCE [LARGE SCALE GENOMIC DNA]</scope>
    <source>
        <strain evidence="14">zong2l5</strain>
    </source>
</reference>
<dbReference type="GO" id="GO:0031992">
    <property type="term" value="F:energy transducer activity"/>
    <property type="evidence" value="ECO:0007669"/>
    <property type="project" value="TreeGrafter"/>
</dbReference>
<dbReference type="Pfam" id="PF03544">
    <property type="entry name" value="TonB_C"/>
    <property type="match status" value="1"/>
</dbReference>
<feature type="chain" id="PRO_5016844205" evidence="11">
    <location>
        <begin position="27"/>
        <end position="260"/>
    </location>
</feature>
<evidence type="ECO:0000256" key="8">
    <source>
        <dbReference type="ARBA" id="ARBA00022989"/>
    </source>
</evidence>
<dbReference type="InterPro" id="IPR006260">
    <property type="entry name" value="TonB/TolA_C"/>
</dbReference>
<evidence type="ECO:0000256" key="7">
    <source>
        <dbReference type="ARBA" id="ARBA00022927"/>
    </source>
</evidence>
<keyword evidence="3" id="KW-0813">Transport</keyword>